<accession>A0ABQ9X8Y9</accession>
<organism evidence="1 2">
    <name type="scientific">Blattamonas nauphoetae</name>
    <dbReference type="NCBI Taxonomy" id="2049346"/>
    <lineage>
        <taxon>Eukaryota</taxon>
        <taxon>Metamonada</taxon>
        <taxon>Preaxostyla</taxon>
        <taxon>Oxymonadida</taxon>
        <taxon>Blattamonas</taxon>
    </lineage>
</organism>
<dbReference type="EMBL" id="JARBJD010000190">
    <property type="protein sequence ID" value="KAK2947849.1"/>
    <property type="molecule type" value="Genomic_DNA"/>
</dbReference>
<keyword evidence="2" id="KW-1185">Reference proteome</keyword>
<sequence>MTTLDTKPCSATDSRCPDCSLFMNWNKGCLKSDGEVAAVFRSLVATLKSHPSLDDSLEGKAVTLLKSVSPRNLKSTTAFLHSFASNSDESLSIFIQCIVVLISSPSPIITTATMRMLKVLMSNCTVGVRLALAKADLIPQLINTLNPHSLSLAESLAIHISLLHILNNSFSLATPDGLKYLDIEDRNEQQAVHEVVLQQVLAPSEKKTTEPAPHSPVDVARLRQQLKNGPSHSRFVVGWDALDNADIDVDATGWHPSPLGADPLLGLACSRRLRCCLSSTRAWACVGRGADRFRRDDRVMARAAVTRVNKDCIGDRQESGMGEQGTTSTIRGRIRSAPLSHIFHTI</sequence>
<name>A0ABQ9X8Y9_9EUKA</name>
<dbReference type="Proteomes" id="UP001281761">
    <property type="component" value="Unassembled WGS sequence"/>
</dbReference>
<evidence type="ECO:0000313" key="1">
    <source>
        <dbReference type="EMBL" id="KAK2947849.1"/>
    </source>
</evidence>
<proteinExistence type="predicted"/>
<gene>
    <name evidence="1" type="ORF">BLNAU_17269</name>
</gene>
<comment type="caution">
    <text evidence="1">The sequence shown here is derived from an EMBL/GenBank/DDBJ whole genome shotgun (WGS) entry which is preliminary data.</text>
</comment>
<dbReference type="InterPro" id="IPR016024">
    <property type="entry name" value="ARM-type_fold"/>
</dbReference>
<protein>
    <submittedName>
        <fullName evidence="1">Uncharacterized protein</fullName>
    </submittedName>
</protein>
<dbReference type="SUPFAM" id="SSF48371">
    <property type="entry name" value="ARM repeat"/>
    <property type="match status" value="1"/>
</dbReference>
<reference evidence="1 2" key="1">
    <citation type="journal article" date="2022" name="bioRxiv">
        <title>Genomics of Preaxostyla Flagellates Illuminates Evolutionary Transitions and the Path Towards Mitochondrial Loss.</title>
        <authorList>
            <person name="Novak L.V.F."/>
            <person name="Treitli S.C."/>
            <person name="Pyrih J."/>
            <person name="Halakuc P."/>
            <person name="Pipaliya S.V."/>
            <person name="Vacek V."/>
            <person name="Brzon O."/>
            <person name="Soukal P."/>
            <person name="Eme L."/>
            <person name="Dacks J.B."/>
            <person name="Karnkowska A."/>
            <person name="Elias M."/>
            <person name="Hampl V."/>
        </authorList>
    </citation>
    <scope>NUCLEOTIDE SEQUENCE [LARGE SCALE GENOMIC DNA]</scope>
    <source>
        <strain evidence="1">NAU3</strain>
        <tissue evidence="1">Gut</tissue>
    </source>
</reference>
<evidence type="ECO:0000313" key="2">
    <source>
        <dbReference type="Proteomes" id="UP001281761"/>
    </source>
</evidence>